<dbReference type="SUPFAM" id="SSF51445">
    <property type="entry name" value="(Trans)glycosidases"/>
    <property type="match status" value="1"/>
</dbReference>
<keyword evidence="1" id="KW-0812">Transmembrane</keyword>
<dbReference type="InterPro" id="IPR017853">
    <property type="entry name" value="GH"/>
</dbReference>
<proteinExistence type="predicted"/>
<evidence type="ECO:0000259" key="2">
    <source>
        <dbReference type="Pfam" id="PF13200"/>
    </source>
</evidence>
<dbReference type="PATRIC" id="fig|1619007.4.peg.724"/>
<organism evidence="3 4">
    <name type="scientific">Candidatus Wolfebacteria bacterium GW2011_GWB1_47_1</name>
    <dbReference type="NCBI Taxonomy" id="1619007"/>
    <lineage>
        <taxon>Bacteria</taxon>
        <taxon>Candidatus Wolfeibacteriota</taxon>
    </lineage>
</organism>
<accession>A0A0G4ARU0</accession>
<evidence type="ECO:0000256" key="1">
    <source>
        <dbReference type="SAM" id="Phobius"/>
    </source>
</evidence>
<dbReference type="STRING" id="1619007.UX70_C0001G0740"/>
<feature type="transmembrane region" description="Helical" evidence="1">
    <location>
        <begin position="33"/>
        <end position="52"/>
    </location>
</feature>
<name>A0A0G4ARU0_9BACT</name>
<feature type="domain" description="DUF4015" evidence="2">
    <location>
        <begin position="96"/>
        <end position="420"/>
    </location>
</feature>
<protein>
    <recommendedName>
        <fullName evidence="2">DUF4015 domain-containing protein</fullName>
    </recommendedName>
</protein>
<dbReference type="Proteomes" id="UP000035656">
    <property type="component" value="Chromosome"/>
</dbReference>
<reference evidence="3 4" key="1">
    <citation type="journal article" date="2015" name="Nature">
        <title>rRNA introns, odd ribosomes, and small enigmatic genomes across a large radiation of phyla.</title>
        <authorList>
            <person name="Brown C.T."/>
            <person name="Hug L.A."/>
            <person name="Thomas B.C."/>
            <person name="Sharon I."/>
            <person name="Castelle C.J."/>
            <person name="Singh A."/>
            <person name="Wilkins M.J."/>
            <person name="Williams K.H."/>
            <person name="Banfield J.F."/>
        </authorList>
    </citation>
    <scope>NUCLEOTIDE SEQUENCE [LARGE SCALE GENOMIC DNA]</scope>
</reference>
<gene>
    <name evidence="3" type="ORF">UX70_C0001G0740</name>
</gene>
<dbReference type="Pfam" id="PF13200">
    <property type="entry name" value="DUF4015"/>
    <property type="match status" value="1"/>
</dbReference>
<dbReference type="KEGG" id="pwo:UX70_C0001G0740"/>
<dbReference type="InterPro" id="IPR025275">
    <property type="entry name" value="DUF4015"/>
</dbReference>
<evidence type="ECO:0000313" key="3">
    <source>
        <dbReference type="EMBL" id="AKM78451.1"/>
    </source>
</evidence>
<sequence length="426" mass="47504">MTNGCYGNNTIPKCLYSMEDAPCYTVSIFMKKLFFIGIGGVVLSAAAFGLSYTNKDSVNGSSNATGMESQQEQIKKGEDVTTPMIERMKTPDVMKAVYLTAPSAGREDKIQTVLAMKKNGLNAVVIDVKDSFGMVAYDSQLETVKQYKLRQKFIRDLGGLVQRFHDEGIYVIGRVAVFQDTAFAEARPEIAVHDARKVRAAGGAMSKKTIWRDRKNLAWVDPSSSEVYEYVVALSKDVLGYGFDELNYDYIRFPSDGSITSILYPKTIENTAHTEIIKKFMQYLREEMRGVVISADLFGFTMIKTEDIGIGQIVEDAYANFDFISPMVYPSHYPDGFMGYKNPAAWPYEVVADSMQKGKERLDMHKATASSTAKLRPWLQDFDLGADYDAAMIGKQIKASKDTLKDGYVGYMLWNPSSNYTSGGLQ</sequence>
<dbReference type="EMBL" id="CP011209">
    <property type="protein sequence ID" value="AKM78451.1"/>
    <property type="molecule type" value="Genomic_DNA"/>
</dbReference>
<keyword evidence="1" id="KW-1133">Transmembrane helix</keyword>
<evidence type="ECO:0000313" key="4">
    <source>
        <dbReference type="Proteomes" id="UP000035656"/>
    </source>
</evidence>
<dbReference type="Gene3D" id="3.20.20.80">
    <property type="entry name" value="Glycosidases"/>
    <property type="match status" value="1"/>
</dbReference>
<dbReference type="AlphaFoldDB" id="A0A0G4ARU0"/>
<keyword evidence="1" id="KW-0472">Membrane</keyword>